<feature type="compositionally biased region" description="Polar residues" evidence="1">
    <location>
        <begin position="105"/>
        <end position="127"/>
    </location>
</feature>
<accession>A0ABY0KW02</accession>
<evidence type="ECO:0000256" key="2">
    <source>
        <dbReference type="SAM" id="Phobius"/>
    </source>
</evidence>
<gene>
    <name evidence="4" type="ORF">PGABG01_0002200</name>
</gene>
<feature type="transmembrane region" description="Helical" evidence="2">
    <location>
        <begin position="24"/>
        <end position="45"/>
    </location>
</feature>
<dbReference type="InterPro" id="IPR006526">
    <property type="entry name" value="Export_prot_PHISTa/b/c"/>
</dbReference>
<proteinExistence type="predicted"/>
<evidence type="ECO:0000313" key="4">
    <source>
        <dbReference type="EMBL" id="SCQ12613.1"/>
    </source>
</evidence>
<dbReference type="Proteomes" id="UP000831156">
    <property type="component" value="Unassembled WGS sequence"/>
</dbReference>
<keyword evidence="2" id="KW-0472">Membrane</keyword>
<protein>
    <recommendedName>
        <fullName evidence="3">Plasmodium RESA N-terminal domain-containing protein</fullName>
    </recommendedName>
</protein>
<evidence type="ECO:0000259" key="3">
    <source>
        <dbReference type="Pfam" id="PF09687"/>
    </source>
</evidence>
<dbReference type="EMBL" id="FMKD01000022">
    <property type="protein sequence ID" value="SCQ12613.1"/>
    <property type="molecule type" value="Genomic_DNA"/>
</dbReference>
<keyword evidence="2" id="KW-0812">Transmembrane</keyword>
<feature type="region of interest" description="Disordered" evidence="1">
    <location>
        <begin position="87"/>
        <end position="127"/>
    </location>
</feature>
<keyword evidence="5" id="KW-1185">Reference proteome</keyword>
<dbReference type="NCBIfam" id="TIGR01639">
    <property type="entry name" value="P_fal_TIGR01639"/>
    <property type="match status" value="1"/>
</dbReference>
<name>A0ABY0KW02_9APIC</name>
<sequence>MMNKYFCNQITWYRTKGYETRKKFINFLIYVCLAVYVLGFLNVFLNNLYEYNGLVSVKSCNDCSRNLAEVKSPNNKKLKKGFFKNEKKSKKKNKVNKEDNDEQNTDGSKSCCNGNSESNQVENENDDSTNYLNYQDLSVQLTKEQLYNVLNSLTKVPKKENLINLWSQALGVNKEGLDDLLKDLLTYFPKNKITDGFAFRKFHQLDDPHLEMWYKFLKFFAEATSNEKDFTSKYYGLINRKPSIDDIRHNIFSFLEEYQKTYTEIYNKCKKEAIALKNNNI</sequence>
<reference evidence="4" key="1">
    <citation type="submission" date="2016-09" db="EMBL/GenBank/DDBJ databases">
        <authorList>
            <consortium name="Pathogen Informatics"/>
            <person name="Sun Q."/>
            <person name="Inoue M."/>
        </authorList>
    </citation>
    <scope>NUCLEOTIDE SEQUENCE</scope>
</reference>
<dbReference type="InterPro" id="IPR019111">
    <property type="entry name" value="PRESA_N"/>
</dbReference>
<keyword evidence="2" id="KW-1133">Transmembrane helix</keyword>
<dbReference type="Pfam" id="PF09687">
    <property type="entry name" value="PRESAN"/>
    <property type="match status" value="1"/>
</dbReference>
<evidence type="ECO:0000256" key="1">
    <source>
        <dbReference type="SAM" id="MobiDB-lite"/>
    </source>
</evidence>
<evidence type="ECO:0000313" key="5">
    <source>
        <dbReference type="Proteomes" id="UP000831156"/>
    </source>
</evidence>
<feature type="domain" description="Plasmodium RESA N-terminal" evidence="3">
    <location>
        <begin position="140"/>
        <end position="269"/>
    </location>
</feature>
<organism evidence="4 5">
    <name type="scientific">Plasmodium gaboni</name>
    <dbReference type="NCBI Taxonomy" id="647221"/>
    <lineage>
        <taxon>Eukaryota</taxon>
        <taxon>Sar</taxon>
        <taxon>Alveolata</taxon>
        <taxon>Apicomplexa</taxon>
        <taxon>Aconoidasida</taxon>
        <taxon>Haemosporida</taxon>
        <taxon>Plasmodiidae</taxon>
        <taxon>Plasmodium</taxon>
        <taxon>Plasmodium (Laverania)</taxon>
    </lineage>
</organism>
<comment type="caution">
    <text evidence="4">The sequence shown here is derived from an EMBL/GenBank/DDBJ whole genome shotgun (WGS) entry which is preliminary data.</text>
</comment>